<keyword evidence="1" id="KW-0808">Transferase</keyword>
<keyword evidence="2" id="KW-1185">Reference proteome</keyword>
<keyword evidence="1" id="KW-0012">Acyltransferase</keyword>
<evidence type="ECO:0000313" key="1">
    <source>
        <dbReference type="EMBL" id="MBR9973112.1"/>
    </source>
</evidence>
<proteinExistence type="predicted"/>
<dbReference type="Proteomes" id="UP000680714">
    <property type="component" value="Unassembled WGS sequence"/>
</dbReference>
<dbReference type="GO" id="GO:0016746">
    <property type="term" value="F:acyltransferase activity"/>
    <property type="evidence" value="ECO:0007669"/>
    <property type="project" value="UniProtKB-KW"/>
</dbReference>
<dbReference type="RefSeq" id="WP_211550538.1">
    <property type="nucleotide sequence ID" value="NZ_JAGTUF010000017.1"/>
</dbReference>
<dbReference type="InterPro" id="IPR016181">
    <property type="entry name" value="Acyl_CoA_acyltransferase"/>
</dbReference>
<dbReference type="SUPFAM" id="SSF55729">
    <property type="entry name" value="Acyl-CoA N-acyltransferases (Nat)"/>
    <property type="match status" value="1"/>
</dbReference>
<reference evidence="1 2" key="1">
    <citation type="submission" date="2021-04" db="EMBL/GenBank/DDBJ databases">
        <title>Magnetospirillum sulfuroxidans sp. nov., a facultative chemolithoautotrophic sulfur-oxidizing alphaproteobacterium isolated from freshwater sediment and proposals for Paramagetospirillum gen. nov., and Magnetospirillaceae fam. nov.</title>
        <authorList>
            <person name="Koziaeva V."/>
            <person name="Geelhoed J.S."/>
            <person name="Sorokin D.Y."/>
            <person name="Grouzdev D.S."/>
        </authorList>
    </citation>
    <scope>NUCLEOTIDE SEQUENCE [LARGE SCALE GENOMIC DNA]</scope>
    <source>
        <strain evidence="1 2">J10</strain>
    </source>
</reference>
<dbReference type="EC" id="2.3.1.-" evidence="1"/>
<protein>
    <submittedName>
        <fullName evidence="1">GNAT family N-acetyltransferase</fullName>
        <ecNumber evidence="1">2.3.1.-</ecNumber>
    </submittedName>
</protein>
<name>A0ABS5IFB9_9PROT</name>
<comment type="caution">
    <text evidence="1">The sequence shown here is derived from an EMBL/GenBank/DDBJ whole genome shotgun (WGS) entry which is preliminary data.</text>
</comment>
<organism evidence="1 2">
    <name type="scientific">Magnetospirillum sulfuroxidans</name>
    <dbReference type="NCBI Taxonomy" id="611300"/>
    <lineage>
        <taxon>Bacteria</taxon>
        <taxon>Pseudomonadati</taxon>
        <taxon>Pseudomonadota</taxon>
        <taxon>Alphaproteobacteria</taxon>
        <taxon>Rhodospirillales</taxon>
        <taxon>Rhodospirillaceae</taxon>
        <taxon>Magnetospirillum</taxon>
    </lineage>
</organism>
<accession>A0ABS5IFB9</accession>
<dbReference type="EMBL" id="JAGTUF010000017">
    <property type="protein sequence ID" value="MBR9973112.1"/>
    <property type="molecule type" value="Genomic_DNA"/>
</dbReference>
<gene>
    <name evidence="1" type="ORF">KEC16_15420</name>
</gene>
<sequence length="448" mass="48183">MTSADALLAGAIAAGDPALLSPLVGDLPEDFLTAIARLLGNNGGSAEQLHGLAGVLGGGGLPVAALAALERAAASTVAAPVRGRIWLEIAEARRRLGGDPLTAQHHGQRLLGQVISSPKPLQAQGDGTLRVVSIRLEPLVFRDLRDGVADNPQRNDPVRSANAVAERLVKLDPVTGGAEDFSFIVADGDTPLLLVACGVEGDGPLSCFQTAIRLMPLVPVGDRVIALALRHLADCRTWARAPFILMETDGDHPNPEPLTAWIAAYGRVSRRLGWAWVDLADDDASLLRDMRQTHRQQVRWGMAHLTIARWRGPADCAMLDQYADLCRRAERIAMPAAALQGLLEHQKAWLDVGAFDGIPVCAQIITRHGDTAYYAAGLTTPGDKRPQSHALIAHAMRQARDDGLRRFHFGFLHVDAGFSAKLNSIALFKRGFTRSFQPVLWHAVYPPA</sequence>
<dbReference type="Gene3D" id="3.40.630.30">
    <property type="match status" value="1"/>
</dbReference>
<evidence type="ECO:0000313" key="2">
    <source>
        <dbReference type="Proteomes" id="UP000680714"/>
    </source>
</evidence>